<dbReference type="EnsemblMetazoa" id="CJA37524.1">
    <property type="protein sequence ID" value="CJA37524.1"/>
    <property type="gene ID" value="WBGene00213371"/>
</dbReference>
<dbReference type="InterPro" id="IPR016187">
    <property type="entry name" value="CTDL_fold"/>
</dbReference>
<dbReference type="InterPro" id="IPR001304">
    <property type="entry name" value="C-type_lectin-like"/>
</dbReference>
<feature type="signal peptide" evidence="2">
    <location>
        <begin position="1"/>
        <end position="20"/>
    </location>
</feature>
<feature type="compositionally biased region" description="Gly residues" evidence="1">
    <location>
        <begin position="55"/>
        <end position="64"/>
    </location>
</feature>
<keyword evidence="2" id="KW-0732">Signal</keyword>
<proteinExistence type="predicted"/>
<keyword evidence="5" id="KW-1185">Reference proteome</keyword>
<dbReference type="SMART" id="SM00034">
    <property type="entry name" value="CLECT"/>
    <property type="match status" value="1"/>
</dbReference>
<evidence type="ECO:0000313" key="4">
    <source>
        <dbReference type="EnsemblMetazoa" id="CJA37524.1"/>
    </source>
</evidence>
<dbReference type="SUPFAM" id="SSF56436">
    <property type="entry name" value="C-type lectin-like"/>
    <property type="match status" value="1"/>
</dbReference>
<evidence type="ECO:0000313" key="5">
    <source>
        <dbReference type="Proteomes" id="UP000005237"/>
    </source>
</evidence>
<dbReference type="InterPro" id="IPR016186">
    <property type="entry name" value="C-type_lectin-like/link_sf"/>
</dbReference>
<dbReference type="AlphaFoldDB" id="A0A8R1ELK4"/>
<feature type="domain" description="C-type lectin" evidence="3">
    <location>
        <begin position="80"/>
        <end position="208"/>
    </location>
</feature>
<evidence type="ECO:0000256" key="2">
    <source>
        <dbReference type="SAM" id="SignalP"/>
    </source>
</evidence>
<name>A0A8R1ELK4_CAEJA</name>
<accession>A0A8R1ELK4</accession>
<feature type="chain" id="PRO_5035896077" evidence="2">
    <location>
        <begin position="21"/>
        <end position="242"/>
    </location>
</feature>
<protein>
    <submittedName>
        <fullName evidence="4">C-type lectin domain-containing protein</fullName>
    </submittedName>
</protein>
<dbReference type="PROSITE" id="PS50041">
    <property type="entry name" value="C_TYPE_LECTIN_2"/>
    <property type="match status" value="1"/>
</dbReference>
<reference evidence="4" key="2">
    <citation type="submission" date="2022-06" db="UniProtKB">
        <authorList>
            <consortium name="EnsemblMetazoa"/>
        </authorList>
    </citation>
    <scope>IDENTIFICATION</scope>
    <source>
        <strain evidence="4">DF5081</strain>
    </source>
</reference>
<reference evidence="5" key="1">
    <citation type="submission" date="2010-08" db="EMBL/GenBank/DDBJ databases">
        <authorList>
            <consortium name="Caenorhabditis japonica Sequencing Consortium"/>
            <person name="Wilson R.K."/>
        </authorList>
    </citation>
    <scope>NUCLEOTIDE SEQUENCE [LARGE SCALE GENOMIC DNA]</scope>
    <source>
        <strain evidence="5">DF5081</strain>
    </source>
</reference>
<feature type="compositionally biased region" description="Basic residues" evidence="1">
    <location>
        <begin position="42"/>
        <end position="53"/>
    </location>
</feature>
<sequence length="242" mass="26213">MVPISGMLILIFAFSLGVHAISYDSGSSGSDCDDDSGEDHQHHHHHHHHHHHYGGSSGENGGGVKKPTCPKGWTLFKRPNGGWCMRVFPTVMKEYAVASSVCASHGAVASGIQNREENTWIAQNALSTLSSVTGTLWIGAQRTPQCMGQGKTAACNEYTSFSWTDSSTTGTEGFMWLHATQPDNFKSIQNCAVLFYSSANVRDQTITWWPGAVDDVMCNPTQWVAMGTKVPRGILCGQAAKN</sequence>
<dbReference type="Gene3D" id="3.10.100.10">
    <property type="entry name" value="Mannose-Binding Protein A, subunit A"/>
    <property type="match status" value="1"/>
</dbReference>
<dbReference type="PANTHER" id="PTHR23124:SF44">
    <property type="entry name" value="C-TYPE LECTIN DOMAIN-CONTAINING PROTEIN"/>
    <property type="match status" value="1"/>
</dbReference>
<feature type="region of interest" description="Disordered" evidence="1">
    <location>
        <begin position="29"/>
        <end position="64"/>
    </location>
</feature>
<organism evidence="4 5">
    <name type="scientific">Caenorhabditis japonica</name>
    <dbReference type="NCBI Taxonomy" id="281687"/>
    <lineage>
        <taxon>Eukaryota</taxon>
        <taxon>Metazoa</taxon>
        <taxon>Ecdysozoa</taxon>
        <taxon>Nematoda</taxon>
        <taxon>Chromadorea</taxon>
        <taxon>Rhabditida</taxon>
        <taxon>Rhabditina</taxon>
        <taxon>Rhabditomorpha</taxon>
        <taxon>Rhabditoidea</taxon>
        <taxon>Rhabditidae</taxon>
        <taxon>Peloderinae</taxon>
        <taxon>Caenorhabditis</taxon>
    </lineage>
</organism>
<evidence type="ECO:0000259" key="3">
    <source>
        <dbReference type="PROSITE" id="PS50041"/>
    </source>
</evidence>
<dbReference type="Proteomes" id="UP000005237">
    <property type="component" value="Unassembled WGS sequence"/>
</dbReference>
<dbReference type="PANTHER" id="PTHR23124">
    <property type="entry name" value="C-TYPE LECTIN DOMAIN-CONTAINING PROTEIN-RELATED-RELATED"/>
    <property type="match status" value="1"/>
</dbReference>
<dbReference type="CDD" id="cd00037">
    <property type="entry name" value="CLECT"/>
    <property type="match status" value="1"/>
</dbReference>
<evidence type="ECO:0000256" key="1">
    <source>
        <dbReference type="SAM" id="MobiDB-lite"/>
    </source>
</evidence>